<reference evidence="1 2" key="1">
    <citation type="journal article" date="2013" name="Mar. Genomics">
        <title>Expression of sulfatases in Rhodopirellula baltica and the diversity of sulfatases in the genus Rhodopirellula.</title>
        <authorList>
            <person name="Wegner C.E."/>
            <person name="Richter-Heitmann T."/>
            <person name="Klindworth A."/>
            <person name="Klockow C."/>
            <person name="Richter M."/>
            <person name="Achstetter T."/>
            <person name="Glockner F.O."/>
            <person name="Harder J."/>
        </authorList>
    </citation>
    <scope>NUCLEOTIDE SEQUENCE [LARGE SCALE GENOMIC DNA]</scope>
    <source>
        <strain evidence="1 2">SWK14</strain>
    </source>
</reference>
<evidence type="ECO:0000313" key="1">
    <source>
        <dbReference type="EMBL" id="ELP35985.1"/>
    </source>
</evidence>
<protein>
    <submittedName>
        <fullName evidence="1">Uncharacterized protein</fullName>
    </submittedName>
</protein>
<comment type="caution">
    <text evidence="1">The sequence shown here is derived from an EMBL/GenBank/DDBJ whole genome shotgun (WGS) entry which is preliminary data.</text>
</comment>
<evidence type="ECO:0000313" key="2">
    <source>
        <dbReference type="Proteomes" id="UP000010959"/>
    </source>
</evidence>
<dbReference type="PATRIC" id="fig|993516.3.peg.54"/>
<dbReference type="EMBL" id="AMWG01000001">
    <property type="protein sequence ID" value="ELP35985.1"/>
    <property type="molecule type" value="Genomic_DNA"/>
</dbReference>
<name>L7CQA2_RHOBT</name>
<gene>
    <name evidence="1" type="ORF">RBSWK_00049</name>
</gene>
<dbReference type="AlphaFoldDB" id="L7CQA2"/>
<sequence>MAPKMVPPICPNGIGGFLIGEFARNSRSGFAAHTDPEQAAAAIIHRFTKMVWQALESMEVVSVQSNS</sequence>
<accession>L7CQA2</accession>
<dbReference type="Proteomes" id="UP000010959">
    <property type="component" value="Unassembled WGS sequence"/>
</dbReference>
<proteinExistence type="predicted"/>
<organism evidence="1 2">
    <name type="scientific">Rhodopirellula baltica SWK14</name>
    <dbReference type="NCBI Taxonomy" id="993516"/>
    <lineage>
        <taxon>Bacteria</taxon>
        <taxon>Pseudomonadati</taxon>
        <taxon>Planctomycetota</taxon>
        <taxon>Planctomycetia</taxon>
        <taxon>Pirellulales</taxon>
        <taxon>Pirellulaceae</taxon>
        <taxon>Rhodopirellula</taxon>
    </lineage>
</organism>